<reference evidence="7 8" key="1">
    <citation type="submission" date="2011-04" db="EMBL/GenBank/DDBJ databases">
        <title>The Genome Sequence of Clostridium citroniae WAL-19142.</title>
        <authorList>
            <consortium name="The Broad Institute Genome Sequencing Platform"/>
            <person name="Earl A."/>
            <person name="Ward D."/>
            <person name="Feldgarden M."/>
            <person name="Gevers D."/>
            <person name="Warren Y.A."/>
            <person name="Tyrrell K.L."/>
            <person name="Citron D.M."/>
            <person name="Goldstein E.J."/>
            <person name="Daigneault M."/>
            <person name="Allen-Vercoe E."/>
            <person name="Young S.K."/>
            <person name="Zeng Q."/>
            <person name="Gargeya S."/>
            <person name="Fitzgerald M."/>
            <person name="Haas B."/>
            <person name="Abouelleil A."/>
            <person name="Alvarado L."/>
            <person name="Arachchi H.M."/>
            <person name="Berlin A."/>
            <person name="Brown A."/>
            <person name="Chapman S.B."/>
            <person name="Chen Z."/>
            <person name="Dunbar C."/>
            <person name="Freedman E."/>
            <person name="Gearin G."/>
            <person name="Gellesch M."/>
            <person name="Goldberg J."/>
            <person name="Griggs A."/>
            <person name="Gujja S."/>
            <person name="Heilman E.R."/>
            <person name="Heiman D."/>
            <person name="Howarth C."/>
            <person name="Larson L."/>
            <person name="Lui A."/>
            <person name="MacDonald P.J."/>
            <person name="Mehta T."/>
            <person name="Montmayeur A."/>
            <person name="Murphy C."/>
            <person name="Neiman D."/>
            <person name="Pearson M."/>
            <person name="Priest M."/>
            <person name="Roberts A."/>
            <person name="Saif S."/>
            <person name="Shea T."/>
            <person name="Shenoy N."/>
            <person name="Sisk P."/>
            <person name="Stolte C."/>
            <person name="Sykes S."/>
            <person name="White J."/>
            <person name="Yandava C."/>
            <person name="Wortman J."/>
            <person name="Nusbaum C."/>
            <person name="Birren B."/>
        </authorList>
    </citation>
    <scope>NUCLEOTIDE SEQUENCE [LARGE SCALE GENOMIC DNA]</scope>
    <source>
        <strain evidence="7 8">WAL-19142</strain>
    </source>
</reference>
<comment type="function">
    <text evidence="2">May play the central regulatory role in sporulation. It may be an element of the effector pathway responsible for the activation of sporulation genes in response to nutritional stress. Spo0A may act in concert with spo0H (a sigma factor) to control the expression of some genes that are critical to the sporulation process.</text>
</comment>
<feature type="modified residue" description="4-aspartylphosphate" evidence="3">
    <location>
        <position position="59"/>
    </location>
</feature>
<dbReference type="EMBL" id="ADLK01000008">
    <property type="protein sequence ID" value="KMW22755.1"/>
    <property type="molecule type" value="Genomic_DNA"/>
</dbReference>
<keyword evidence="3" id="KW-0597">Phosphoprotein</keyword>
<feature type="domain" description="GGDEF" evidence="6">
    <location>
        <begin position="182"/>
        <end position="313"/>
    </location>
</feature>
<dbReference type="CDD" id="cd17574">
    <property type="entry name" value="REC_OmpR"/>
    <property type="match status" value="1"/>
</dbReference>
<dbReference type="GO" id="GO:0052621">
    <property type="term" value="F:diguanylate cyclase activity"/>
    <property type="evidence" value="ECO:0007669"/>
    <property type="project" value="TreeGrafter"/>
</dbReference>
<sequence length="314" mass="36055">MHMKEENRQTVLIVDDSLLICEQIKAALKEEDISLWEAHSGQEAVEQLKRCRPDLILLDVVLPDTDGYELYNHLKDGSPKDSVIIFLTSKSSDEDVVRGFSMGACDYIKKPFVKKELQSRIHAHLAQKKQRDELDRQNRELRDSMEKLNYMAYRDGLTGLYNRRYVVGDLLEDVRCCTAGDVETVFVMADIDDFKLVNDTYGHDAGDMALVCIANILEDNCRNHRVVRWGGEEFLMILFRVTLEEAYEISEKVRRQVEQFVIPYGAEGFSCTMTLGLHVFKPQEALEEGISCADKALYHGKRNGKNQSVWYESL</sequence>
<dbReference type="Gene3D" id="3.40.50.2300">
    <property type="match status" value="1"/>
</dbReference>
<dbReference type="Proteomes" id="UP000037392">
    <property type="component" value="Unassembled WGS sequence"/>
</dbReference>
<evidence type="ECO:0000313" key="7">
    <source>
        <dbReference type="EMBL" id="KMW22755.1"/>
    </source>
</evidence>
<dbReference type="InterPro" id="IPR029787">
    <property type="entry name" value="Nucleotide_cyclase"/>
</dbReference>
<dbReference type="Pfam" id="PF00990">
    <property type="entry name" value="GGDEF"/>
    <property type="match status" value="1"/>
</dbReference>
<dbReference type="GO" id="GO:0005886">
    <property type="term" value="C:plasma membrane"/>
    <property type="evidence" value="ECO:0007669"/>
    <property type="project" value="TreeGrafter"/>
</dbReference>
<dbReference type="InterPro" id="IPR050469">
    <property type="entry name" value="Diguanylate_Cyclase"/>
</dbReference>
<gene>
    <name evidence="7" type="ORF">HMPREF9470_01290</name>
</gene>
<dbReference type="SUPFAM" id="SSF55073">
    <property type="entry name" value="Nucleotide cyclase"/>
    <property type="match status" value="1"/>
</dbReference>
<evidence type="ECO:0000256" key="3">
    <source>
        <dbReference type="PROSITE-ProRule" id="PRU00169"/>
    </source>
</evidence>
<dbReference type="GO" id="GO:1902201">
    <property type="term" value="P:negative regulation of bacterial-type flagellum-dependent cell motility"/>
    <property type="evidence" value="ECO:0007669"/>
    <property type="project" value="TreeGrafter"/>
</dbReference>
<dbReference type="InterPro" id="IPR011006">
    <property type="entry name" value="CheY-like_superfamily"/>
</dbReference>
<dbReference type="PATRIC" id="fig|742734.4.peg.1384"/>
<evidence type="ECO:0000313" key="8">
    <source>
        <dbReference type="Proteomes" id="UP000037392"/>
    </source>
</evidence>
<evidence type="ECO:0000259" key="6">
    <source>
        <dbReference type="PROSITE" id="PS50887"/>
    </source>
</evidence>
<dbReference type="Pfam" id="PF00072">
    <property type="entry name" value="Response_reg"/>
    <property type="match status" value="1"/>
</dbReference>
<name>A0A0J9F3F8_9FIRM</name>
<dbReference type="NCBIfam" id="TIGR00254">
    <property type="entry name" value="GGDEF"/>
    <property type="match status" value="1"/>
</dbReference>
<dbReference type="SUPFAM" id="SSF52172">
    <property type="entry name" value="CheY-like"/>
    <property type="match status" value="1"/>
</dbReference>
<dbReference type="GO" id="GO:0043709">
    <property type="term" value="P:cell adhesion involved in single-species biofilm formation"/>
    <property type="evidence" value="ECO:0007669"/>
    <property type="project" value="TreeGrafter"/>
</dbReference>
<dbReference type="PROSITE" id="PS50887">
    <property type="entry name" value="GGDEF"/>
    <property type="match status" value="1"/>
</dbReference>
<dbReference type="SMART" id="SM00267">
    <property type="entry name" value="GGDEF"/>
    <property type="match status" value="1"/>
</dbReference>
<dbReference type="PROSITE" id="PS50110">
    <property type="entry name" value="RESPONSE_REGULATORY"/>
    <property type="match status" value="1"/>
</dbReference>
<evidence type="ECO:0000256" key="2">
    <source>
        <dbReference type="ARBA" id="ARBA00024867"/>
    </source>
</evidence>
<organism evidence="7 8">
    <name type="scientific">[Clostridium] citroniae WAL-19142</name>
    <dbReference type="NCBI Taxonomy" id="742734"/>
    <lineage>
        <taxon>Bacteria</taxon>
        <taxon>Bacillati</taxon>
        <taxon>Bacillota</taxon>
        <taxon>Clostridia</taxon>
        <taxon>Lachnospirales</taxon>
        <taxon>Lachnospiraceae</taxon>
        <taxon>Enterocloster</taxon>
    </lineage>
</organism>
<comment type="caution">
    <text evidence="7">The sequence shown here is derived from an EMBL/GenBank/DDBJ whole genome shotgun (WGS) entry which is preliminary data.</text>
</comment>
<dbReference type="PANTHER" id="PTHR45138:SF9">
    <property type="entry name" value="DIGUANYLATE CYCLASE DGCM-RELATED"/>
    <property type="match status" value="1"/>
</dbReference>
<proteinExistence type="predicted"/>
<evidence type="ECO:0000256" key="1">
    <source>
        <dbReference type="ARBA" id="ARBA00018672"/>
    </source>
</evidence>
<dbReference type="SMART" id="SM00448">
    <property type="entry name" value="REC"/>
    <property type="match status" value="1"/>
</dbReference>
<dbReference type="CDD" id="cd01949">
    <property type="entry name" value="GGDEF"/>
    <property type="match status" value="1"/>
</dbReference>
<dbReference type="InterPro" id="IPR043128">
    <property type="entry name" value="Rev_trsase/Diguanyl_cyclase"/>
</dbReference>
<dbReference type="GO" id="GO:0000160">
    <property type="term" value="P:phosphorelay signal transduction system"/>
    <property type="evidence" value="ECO:0007669"/>
    <property type="project" value="InterPro"/>
</dbReference>
<dbReference type="FunFam" id="3.30.70.270:FF:000001">
    <property type="entry name" value="Diguanylate cyclase domain protein"/>
    <property type="match status" value="1"/>
</dbReference>
<dbReference type="RefSeq" id="WP_007862883.1">
    <property type="nucleotide sequence ID" value="NZ_KQ235876.1"/>
</dbReference>
<dbReference type="InterPro" id="IPR000160">
    <property type="entry name" value="GGDEF_dom"/>
</dbReference>
<accession>A0A0J9F3F8</accession>
<protein>
    <recommendedName>
        <fullName evidence="1">Stage 0 sporulation protein A homolog</fullName>
    </recommendedName>
</protein>
<dbReference type="InterPro" id="IPR001789">
    <property type="entry name" value="Sig_transdc_resp-reg_receiver"/>
</dbReference>
<feature type="domain" description="Response regulatory" evidence="5">
    <location>
        <begin position="10"/>
        <end position="125"/>
    </location>
</feature>
<keyword evidence="4" id="KW-0175">Coiled coil</keyword>
<dbReference type="Gene3D" id="3.30.70.270">
    <property type="match status" value="1"/>
</dbReference>
<feature type="coiled-coil region" evidence="4">
    <location>
        <begin position="124"/>
        <end position="151"/>
    </location>
</feature>
<evidence type="ECO:0000259" key="5">
    <source>
        <dbReference type="PROSITE" id="PS50110"/>
    </source>
</evidence>
<evidence type="ECO:0000256" key="4">
    <source>
        <dbReference type="SAM" id="Coils"/>
    </source>
</evidence>
<dbReference type="GeneID" id="93164737"/>
<dbReference type="AlphaFoldDB" id="A0A0J9F3F8"/>
<dbReference type="PANTHER" id="PTHR45138">
    <property type="entry name" value="REGULATORY COMPONENTS OF SENSORY TRANSDUCTION SYSTEM"/>
    <property type="match status" value="1"/>
</dbReference>